<dbReference type="Pfam" id="PF05033">
    <property type="entry name" value="Pre-SET"/>
    <property type="match status" value="1"/>
</dbReference>
<organism evidence="11 12">
    <name type="scientific">Polychaeton citri CBS 116435</name>
    <dbReference type="NCBI Taxonomy" id="1314669"/>
    <lineage>
        <taxon>Eukaryota</taxon>
        <taxon>Fungi</taxon>
        <taxon>Dikarya</taxon>
        <taxon>Ascomycota</taxon>
        <taxon>Pezizomycotina</taxon>
        <taxon>Dothideomycetes</taxon>
        <taxon>Dothideomycetidae</taxon>
        <taxon>Capnodiales</taxon>
        <taxon>Capnodiaceae</taxon>
        <taxon>Polychaeton</taxon>
    </lineage>
</organism>
<protein>
    <submittedName>
        <fullName evidence="11">SET domain-containing protein</fullName>
    </submittedName>
</protein>
<evidence type="ECO:0000256" key="7">
    <source>
        <dbReference type="ARBA" id="ARBA00022833"/>
    </source>
</evidence>
<evidence type="ECO:0000313" key="12">
    <source>
        <dbReference type="Proteomes" id="UP000799441"/>
    </source>
</evidence>
<dbReference type="InterPro" id="IPR001214">
    <property type="entry name" value="SET_dom"/>
</dbReference>
<evidence type="ECO:0000256" key="5">
    <source>
        <dbReference type="ARBA" id="ARBA00022691"/>
    </source>
</evidence>
<dbReference type="InterPro" id="IPR046341">
    <property type="entry name" value="SET_dom_sf"/>
</dbReference>
<sequence length="551" mass="62604">MRLKRHESLMSNLPTVPVWHQGNSARTTYRVAPQNIERVICHRLKNDIEQYLIRWRSEDKSRPLLSWHSLDVLAECLAHVQVYLSKVTSRLHVHDGVSTSETTSRSVSRKRKSPGAEPGSLWWGQPLNKEKHGLDVVISAISSSASERSSTPSSGIESSDVFNCSFEKRAGYLVAKPVKDLTKLSLPTRQMKDEAKNTPMTQAEHAIRQRFLEMLKESPGICLENNVDSTTPSLNFQFIDGYVFNEGVQPLGDEFVVGCEKPCKPHMGGNCGCEYTAKCACLEFAAVDEDTLARKGGQEHEEYQRLKEENGGMQPMTTPGLNPPKRFPYKKGVAGVPNTLQPFYLEQRFPIYECNLKCNCGPICKSRLVQKGRQVWLTIFKTPDRGWGVRTNENLIRGEFIDVYLGEVLTNGEAQRREERARKSGKDKASYLYALDKFIGDDPGLDENTCHVVDGEYMGNVTRFMNHSCEPNCRQYTVSLNKNDIWVYNVAFFAYRDIAMGEELTFDYLDQDEQEEDEVLRMRQEEALDPNNNEKKSCNCGASKCRGYLWT</sequence>
<dbReference type="Proteomes" id="UP000799441">
    <property type="component" value="Unassembled WGS sequence"/>
</dbReference>
<dbReference type="AlphaFoldDB" id="A0A9P4QD94"/>
<evidence type="ECO:0000259" key="10">
    <source>
        <dbReference type="PROSITE" id="PS50868"/>
    </source>
</evidence>
<dbReference type="GO" id="GO:0005634">
    <property type="term" value="C:nucleus"/>
    <property type="evidence" value="ECO:0007669"/>
    <property type="project" value="InterPro"/>
</dbReference>
<dbReference type="SUPFAM" id="SSF82199">
    <property type="entry name" value="SET domain"/>
    <property type="match status" value="1"/>
</dbReference>
<dbReference type="OrthoDB" id="308383at2759"/>
<dbReference type="PANTHER" id="PTHR46223">
    <property type="entry name" value="HISTONE-LYSINE N-METHYLTRANSFERASE SUV39H"/>
    <property type="match status" value="1"/>
</dbReference>
<keyword evidence="12" id="KW-1185">Reference proteome</keyword>
<dbReference type="InterPro" id="IPR050973">
    <property type="entry name" value="H3K9_Histone-Lys_N-MTase"/>
</dbReference>
<feature type="domain" description="Post-SET" evidence="10">
    <location>
        <begin position="534"/>
        <end position="550"/>
    </location>
</feature>
<evidence type="ECO:0000256" key="3">
    <source>
        <dbReference type="ARBA" id="ARBA00022603"/>
    </source>
</evidence>
<comment type="subcellular location">
    <subcellularLocation>
        <location evidence="1">Chromosome</location>
    </subcellularLocation>
</comment>
<dbReference type="InterPro" id="IPR003616">
    <property type="entry name" value="Post-SET_dom"/>
</dbReference>
<proteinExistence type="predicted"/>
<dbReference type="PROSITE" id="PS50868">
    <property type="entry name" value="POST_SET"/>
    <property type="match status" value="1"/>
</dbReference>
<dbReference type="GO" id="GO:0005694">
    <property type="term" value="C:chromosome"/>
    <property type="evidence" value="ECO:0007669"/>
    <property type="project" value="UniProtKB-SubCell"/>
</dbReference>
<dbReference type="SMART" id="SM00317">
    <property type="entry name" value="SET"/>
    <property type="match status" value="1"/>
</dbReference>
<dbReference type="Gene3D" id="2.170.270.10">
    <property type="entry name" value="SET domain"/>
    <property type="match status" value="1"/>
</dbReference>
<evidence type="ECO:0000256" key="6">
    <source>
        <dbReference type="ARBA" id="ARBA00022723"/>
    </source>
</evidence>
<keyword evidence="2" id="KW-0158">Chromosome</keyword>
<keyword evidence="3" id="KW-0489">Methyltransferase</keyword>
<evidence type="ECO:0000256" key="4">
    <source>
        <dbReference type="ARBA" id="ARBA00022679"/>
    </source>
</evidence>
<dbReference type="GO" id="GO:0032259">
    <property type="term" value="P:methylation"/>
    <property type="evidence" value="ECO:0007669"/>
    <property type="project" value="UniProtKB-KW"/>
</dbReference>
<dbReference type="GO" id="GO:0042054">
    <property type="term" value="F:histone methyltransferase activity"/>
    <property type="evidence" value="ECO:0007669"/>
    <property type="project" value="InterPro"/>
</dbReference>
<dbReference type="SMART" id="SM00468">
    <property type="entry name" value="PreSET"/>
    <property type="match status" value="1"/>
</dbReference>
<comment type="caution">
    <text evidence="11">The sequence shown here is derived from an EMBL/GenBank/DDBJ whole genome shotgun (WGS) entry which is preliminary data.</text>
</comment>
<keyword evidence="7" id="KW-0862">Zinc</keyword>
<name>A0A9P4QD94_9PEZI</name>
<feature type="domain" description="SET" evidence="9">
    <location>
        <begin position="375"/>
        <end position="509"/>
    </location>
</feature>
<keyword evidence="6" id="KW-0479">Metal-binding</keyword>
<evidence type="ECO:0000313" key="11">
    <source>
        <dbReference type="EMBL" id="KAF2722771.1"/>
    </source>
</evidence>
<dbReference type="EMBL" id="MU003780">
    <property type="protein sequence ID" value="KAF2722771.1"/>
    <property type="molecule type" value="Genomic_DNA"/>
</dbReference>
<dbReference type="InterPro" id="IPR007728">
    <property type="entry name" value="Pre-SET_dom"/>
</dbReference>
<gene>
    <name evidence="11" type="ORF">K431DRAFT_283590</name>
</gene>
<evidence type="ECO:0000256" key="8">
    <source>
        <dbReference type="SAM" id="MobiDB-lite"/>
    </source>
</evidence>
<keyword evidence="5" id="KW-0949">S-adenosyl-L-methionine</keyword>
<keyword evidence="4" id="KW-0808">Transferase</keyword>
<feature type="compositionally biased region" description="Low complexity" evidence="8">
    <location>
        <begin position="97"/>
        <end position="106"/>
    </location>
</feature>
<feature type="region of interest" description="Disordered" evidence="8">
    <location>
        <begin position="94"/>
        <end position="126"/>
    </location>
</feature>
<dbReference type="Pfam" id="PF00856">
    <property type="entry name" value="SET"/>
    <property type="match status" value="1"/>
</dbReference>
<evidence type="ECO:0000259" key="9">
    <source>
        <dbReference type="PROSITE" id="PS50280"/>
    </source>
</evidence>
<reference evidence="11" key="1">
    <citation type="journal article" date="2020" name="Stud. Mycol.">
        <title>101 Dothideomycetes genomes: a test case for predicting lifestyles and emergence of pathogens.</title>
        <authorList>
            <person name="Haridas S."/>
            <person name="Albert R."/>
            <person name="Binder M."/>
            <person name="Bloem J."/>
            <person name="Labutti K."/>
            <person name="Salamov A."/>
            <person name="Andreopoulos B."/>
            <person name="Baker S."/>
            <person name="Barry K."/>
            <person name="Bills G."/>
            <person name="Bluhm B."/>
            <person name="Cannon C."/>
            <person name="Castanera R."/>
            <person name="Culley D."/>
            <person name="Daum C."/>
            <person name="Ezra D."/>
            <person name="Gonzalez J."/>
            <person name="Henrissat B."/>
            <person name="Kuo A."/>
            <person name="Liang C."/>
            <person name="Lipzen A."/>
            <person name="Lutzoni F."/>
            <person name="Magnuson J."/>
            <person name="Mondo S."/>
            <person name="Nolan M."/>
            <person name="Ohm R."/>
            <person name="Pangilinan J."/>
            <person name="Park H.-J."/>
            <person name="Ramirez L."/>
            <person name="Alfaro M."/>
            <person name="Sun H."/>
            <person name="Tritt A."/>
            <person name="Yoshinaga Y."/>
            <person name="Zwiers L.-H."/>
            <person name="Turgeon B."/>
            <person name="Goodwin S."/>
            <person name="Spatafora J."/>
            <person name="Crous P."/>
            <person name="Grigoriev I."/>
        </authorList>
    </citation>
    <scope>NUCLEOTIDE SEQUENCE</scope>
    <source>
        <strain evidence="11">CBS 116435</strain>
    </source>
</reference>
<dbReference type="PROSITE" id="PS50280">
    <property type="entry name" value="SET"/>
    <property type="match status" value="1"/>
</dbReference>
<evidence type="ECO:0000256" key="1">
    <source>
        <dbReference type="ARBA" id="ARBA00004286"/>
    </source>
</evidence>
<dbReference type="PANTHER" id="PTHR46223:SF3">
    <property type="entry name" value="HISTONE-LYSINE N-METHYLTRANSFERASE SET-23"/>
    <property type="match status" value="1"/>
</dbReference>
<evidence type="ECO:0000256" key="2">
    <source>
        <dbReference type="ARBA" id="ARBA00022454"/>
    </source>
</evidence>
<dbReference type="GO" id="GO:0008270">
    <property type="term" value="F:zinc ion binding"/>
    <property type="evidence" value="ECO:0007669"/>
    <property type="project" value="InterPro"/>
</dbReference>
<accession>A0A9P4QD94</accession>